<reference evidence="1" key="1">
    <citation type="journal article" date="2023" name="Access Microbiol">
        <title>De-novo genome assembly for Akanthomyces muscarius, a biocontrol agent of insect agricultural pests.</title>
        <authorList>
            <person name="Erdos Z."/>
            <person name="Studholme D.J."/>
            <person name="Raymond B."/>
            <person name="Sharma M."/>
        </authorList>
    </citation>
    <scope>NUCLEOTIDE SEQUENCE</scope>
    <source>
        <strain evidence="1">Ve6</strain>
    </source>
</reference>
<sequence>MGLKSLGPSTFYYAVRSGLGGGPRFRLQGPGGRRGGGSNSSVFAVTVERLFILFRSPSIFVTFLHQLQRTISPRSSQS</sequence>
<keyword evidence="2" id="KW-1185">Reference proteome</keyword>
<organism evidence="1 2">
    <name type="scientific">Akanthomyces muscarius</name>
    <name type="common">Entomopathogenic fungus</name>
    <name type="synonym">Lecanicillium muscarium</name>
    <dbReference type="NCBI Taxonomy" id="2231603"/>
    <lineage>
        <taxon>Eukaryota</taxon>
        <taxon>Fungi</taxon>
        <taxon>Dikarya</taxon>
        <taxon>Ascomycota</taxon>
        <taxon>Pezizomycotina</taxon>
        <taxon>Sordariomycetes</taxon>
        <taxon>Hypocreomycetidae</taxon>
        <taxon>Hypocreales</taxon>
        <taxon>Cordycipitaceae</taxon>
        <taxon>Akanthomyces</taxon>
    </lineage>
</organism>
<dbReference type="AlphaFoldDB" id="A0A9W8UMM3"/>
<dbReference type="GeneID" id="80896263"/>
<dbReference type="RefSeq" id="XP_056056952.1">
    <property type="nucleotide sequence ID" value="XM_056202383.1"/>
</dbReference>
<gene>
    <name evidence="1" type="ORF">LMH87_009104</name>
</gene>
<comment type="caution">
    <text evidence="1">The sequence shown here is derived from an EMBL/GenBank/DDBJ whole genome shotgun (WGS) entry which is preliminary data.</text>
</comment>
<evidence type="ECO:0000313" key="2">
    <source>
        <dbReference type="Proteomes" id="UP001144673"/>
    </source>
</evidence>
<dbReference type="KEGG" id="amus:LMH87_009104"/>
<proteinExistence type="predicted"/>
<dbReference type="Proteomes" id="UP001144673">
    <property type="component" value="Unassembled WGS sequence"/>
</dbReference>
<dbReference type="EMBL" id="JAJHUN010000006">
    <property type="protein sequence ID" value="KAJ4158585.1"/>
    <property type="molecule type" value="Genomic_DNA"/>
</dbReference>
<accession>A0A9W8UMM3</accession>
<evidence type="ECO:0000313" key="1">
    <source>
        <dbReference type="EMBL" id="KAJ4158585.1"/>
    </source>
</evidence>
<name>A0A9W8UMM3_AKAMU</name>
<protein>
    <submittedName>
        <fullName evidence="1">Uncharacterized protein</fullName>
    </submittedName>
</protein>